<dbReference type="InterPro" id="IPR030677">
    <property type="entry name" value="Nnr"/>
</dbReference>
<dbReference type="Pfam" id="PF01256">
    <property type="entry name" value="Carb_kinase"/>
    <property type="match status" value="1"/>
</dbReference>
<comment type="catalytic activity">
    <reaction evidence="15 17 19">
        <text>(6S)-NADHX + ADP = AMP + phosphate + NADH + H(+)</text>
        <dbReference type="Rhea" id="RHEA:32223"/>
        <dbReference type="ChEBI" id="CHEBI:15378"/>
        <dbReference type="ChEBI" id="CHEBI:43474"/>
        <dbReference type="ChEBI" id="CHEBI:57945"/>
        <dbReference type="ChEBI" id="CHEBI:64074"/>
        <dbReference type="ChEBI" id="CHEBI:456215"/>
        <dbReference type="ChEBI" id="CHEBI:456216"/>
        <dbReference type="EC" id="4.2.1.136"/>
    </reaction>
</comment>
<feature type="binding site" evidence="18">
    <location>
        <position position="165"/>
    </location>
    <ligand>
        <name>K(+)</name>
        <dbReference type="ChEBI" id="CHEBI:29103"/>
    </ligand>
</feature>
<dbReference type="InterPro" id="IPR004443">
    <property type="entry name" value="YjeF_N_dom"/>
</dbReference>
<feature type="binding site" evidence="17">
    <location>
        <position position="435"/>
    </location>
    <ligand>
        <name>AMP</name>
        <dbReference type="ChEBI" id="CHEBI:456215"/>
    </ligand>
</feature>
<keyword evidence="11 18" id="KW-0413">Isomerase</keyword>
<comment type="catalytic activity">
    <reaction evidence="1 18 19">
        <text>(6R)-NADHX = (6S)-NADHX</text>
        <dbReference type="Rhea" id="RHEA:32215"/>
        <dbReference type="ChEBI" id="CHEBI:64074"/>
        <dbReference type="ChEBI" id="CHEBI:64075"/>
        <dbReference type="EC" id="5.1.99.6"/>
    </reaction>
</comment>
<evidence type="ECO:0000313" key="23">
    <source>
        <dbReference type="Proteomes" id="UP000315167"/>
    </source>
</evidence>
<evidence type="ECO:0000256" key="1">
    <source>
        <dbReference type="ARBA" id="ARBA00000013"/>
    </source>
</evidence>
<comment type="cofactor">
    <cofactor evidence="18 19">
        <name>K(+)</name>
        <dbReference type="ChEBI" id="CHEBI:29103"/>
    </cofactor>
    <text evidence="18 19">Binds 1 potassium ion per subunit.</text>
</comment>
<name>A0A562LAS7_9GAMM</name>
<dbReference type="EMBL" id="VLKN01000002">
    <property type="protein sequence ID" value="TWI04740.1"/>
    <property type="molecule type" value="Genomic_DNA"/>
</dbReference>
<dbReference type="Pfam" id="PF03853">
    <property type="entry name" value="YjeF_N"/>
    <property type="match status" value="1"/>
</dbReference>
<dbReference type="PIRSF" id="PIRSF017184">
    <property type="entry name" value="Nnr"/>
    <property type="match status" value="1"/>
</dbReference>
<feature type="binding site" evidence="17">
    <location>
        <position position="436"/>
    </location>
    <ligand>
        <name>(6S)-NADPHX</name>
        <dbReference type="ChEBI" id="CHEBI:64076"/>
    </ligand>
</feature>
<sequence length="493" mass="49844">MNHRVLEPGLALHAVDAVRRIEARAIAELGGDDFALMRRAGEEAWRYALQHWPQAQRIVVACGPGNNGGDGYVLARHALEAGRDVVVVHASGHSPSSASCRRAAAEFTAAGGRVDVFEGSFPAPELVVDALFGIGLSRVPDADTAALIAAIDRTGAPVLALDVPSGIDADRGAAAGVAIRATRTLQFIAAHAGLYTGDALDHAGVADVAGLGVDAGVEEAARARLLRRGDLSRWLRSRPRNSHKGRNGHVLCVGGDAGMGGAIALCAEAALRCGAGLVSVATHAAHAGNLLVRRPEAMTLAIADAEQIQALLERADVVALGPGLGTATWGRGLFDAVLASGKPCVIDADALNLLATAPRAVPQAVLTPHPGEAARLLGIGIAQVQNNRFVAADDLAERFTCAVVLKGAGSIVAAPGETAAVIAAGNPGMASGGMGDVLTGVVAALLAQGLSSSDAAACGALLHACAGDVAARDGERGLLASDLFPALRKLANP</sequence>
<evidence type="ECO:0000256" key="18">
    <source>
        <dbReference type="HAMAP-Rule" id="MF_01966"/>
    </source>
</evidence>
<keyword evidence="12 17" id="KW-0456">Lyase</keyword>
<feature type="binding site" evidence="17">
    <location>
        <position position="369"/>
    </location>
    <ligand>
        <name>(6S)-NADPHX</name>
        <dbReference type="ChEBI" id="CHEBI:64076"/>
    </ligand>
</feature>
<evidence type="ECO:0000256" key="12">
    <source>
        <dbReference type="ARBA" id="ARBA00023239"/>
    </source>
</evidence>
<dbReference type="GO" id="GO:0110051">
    <property type="term" value="P:metabolite repair"/>
    <property type="evidence" value="ECO:0007669"/>
    <property type="project" value="TreeGrafter"/>
</dbReference>
<feature type="domain" description="YjeF C-terminal" evidence="20">
    <location>
        <begin position="227"/>
        <end position="493"/>
    </location>
</feature>
<keyword evidence="9 18" id="KW-0630">Potassium</keyword>
<evidence type="ECO:0000256" key="9">
    <source>
        <dbReference type="ARBA" id="ARBA00022958"/>
    </source>
</evidence>
<feature type="binding site" evidence="17">
    <location>
        <position position="262"/>
    </location>
    <ligand>
        <name>(6S)-NADPHX</name>
        <dbReference type="ChEBI" id="CHEBI:64076"/>
    </ligand>
</feature>
<dbReference type="InterPro" id="IPR017953">
    <property type="entry name" value="Carbohydrate_kinase_pred_CS"/>
</dbReference>
<feature type="binding site" evidence="18">
    <location>
        <begin position="133"/>
        <end position="139"/>
    </location>
    <ligand>
        <name>(6S)-NADPHX</name>
        <dbReference type="ChEBI" id="CHEBI:64076"/>
    </ligand>
</feature>
<dbReference type="GO" id="GO:0046872">
    <property type="term" value="F:metal ion binding"/>
    <property type="evidence" value="ECO:0007669"/>
    <property type="project" value="UniProtKB-UniRule"/>
</dbReference>
<evidence type="ECO:0000256" key="16">
    <source>
        <dbReference type="ARBA" id="ARBA00049209"/>
    </source>
</evidence>
<dbReference type="HAMAP" id="MF_01966">
    <property type="entry name" value="NADHX_epimerase"/>
    <property type="match status" value="1"/>
</dbReference>
<evidence type="ECO:0000256" key="14">
    <source>
        <dbReference type="ARBA" id="ARBA00025153"/>
    </source>
</evidence>
<keyword evidence="7 17" id="KW-0067">ATP-binding</keyword>
<dbReference type="CDD" id="cd01171">
    <property type="entry name" value="YXKO-related"/>
    <property type="match status" value="1"/>
</dbReference>
<dbReference type="Gene3D" id="3.40.1190.20">
    <property type="match status" value="1"/>
</dbReference>
<evidence type="ECO:0000259" key="21">
    <source>
        <dbReference type="PROSITE" id="PS51385"/>
    </source>
</evidence>
<proteinExistence type="inferred from homology"/>
<evidence type="ECO:0000256" key="7">
    <source>
        <dbReference type="ARBA" id="ARBA00022840"/>
    </source>
</evidence>
<dbReference type="PANTHER" id="PTHR12592">
    <property type="entry name" value="ATP-DEPENDENT (S)-NAD(P)H-HYDRATE DEHYDRATASE FAMILY MEMBER"/>
    <property type="match status" value="1"/>
</dbReference>
<dbReference type="GO" id="GO:0052856">
    <property type="term" value="F:NAD(P)HX epimerase activity"/>
    <property type="evidence" value="ECO:0007669"/>
    <property type="project" value="UniProtKB-UniRule"/>
</dbReference>
<dbReference type="Gene3D" id="3.40.50.10260">
    <property type="entry name" value="YjeF N-terminal domain"/>
    <property type="match status" value="1"/>
</dbReference>
<comment type="function">
    <text evidence="18">Catalyzes the epimerization of the S- and R-forms of NAD(P)HX, a damaged form of NAD(P)H that is a result of enzymatic or heat-dependent hydration. This is a prerequisite for the S-specific NAD(P)H-hydrate dehydratase to allow the repair of both epimers of NAD(P)HX.</text>
</comment>
<comment type="similarity">
    <text evidence="17">Belongs to the NnrD/CARKD family.</text>
</comment>
<keyword evidence="8 17" id="KW-0521">NADP</keyword>
<feature type="binding site" evidence="18">
    <location>
        <position position="129"/>
    </location>
    <ligand>
        <name>K(+)</name>
        <dbReference type="ChEBI" id="CHEBI:29103"/>
    </ligand>
</feature>
<comment type="cofactor">
    <cofactor evidence="17">
        <name>Mg(2+)</name>
        <dbReference type="ChEBI" id="CHEBI:18420"/>
    </cofactor>
</comment>
<evidence type="ECO:0000256" key="6">
    <source>
        <dbReference type="ARBA" id="ARBA00022741"/>
    </source>
</evidence>
<dbReference type="InterPro" id="IPR000631">
    <property type="entry name" value="CARKD"/>
</dbReference>
<reference evidence="22 23" key="1">
    <citation type="journal article" date="2015" name="Stand. Genomic Sci.">
        <title>Genomic Encyclopedia of Bacterial and Archaeal Type Strains, Phase III: the genomes of soil and plant-associated and newly described type strains.</title>
        <authorList>
            <person name="Whitman W.B."/>
            <person name="Woyke T."/>
            <person name="Klenk H.P."/>
            <person name="Zhou Y."/>
            <person name="Lilburn T.G."/>
            <person name="Beck B.J."/>
            <person name="De Vos P."/>
            <person name="Vandamme P."/>
            <person name="Eisen J.A."/>
            <person name="Garrity G."/>
            <person name="Hugenholtz P."/>
            <person name="Kyrpides N.C."/>
        </authorList>
    </citation>
    <scope>NUCLEOTIDE SEQUENCE [LARGE SCALE GENOMIC DNA]</scope>
    <source>
        <strain evidence="22 23">CGMCC 1.10821</strain>
    </source>
</reference>
<accession>A0A562LAS7</accession>
<evidence type="ECO:0000256" key="2">
    <source>
        <dbReference type="ARBA" id="ARBA00000909"/>
    </source>
</evidence>
<keyword evidence="23" id="KW-1185">Reference proteome</keyword>
<dbReference type="RefSeq" id="WP_144898408.1">
    <property type="nucleotide sequence ID" value="NZ_VLKN01000002.1"/>
</dbReference>
<dbReference type="AlphaFoldDB" id="A0A562LAS7"/>
<evidence type="ECO:0000256" key="13">
    <source>
        <dbReference type="ARBA" id="ARBA00023268"/>
    </source>
</evidence>
<feature type="binding site" evidence="17">
    <location>
        <begin position="406"/>
        <end position="410"/>
    </location>
    <ligand>
        <name>AMP</name>
        <dbReference type="ChEBI" id="CHEBI:456215"/>
    </ligand>
</feature>
<dbReference type="NCBIfam" id="TIGR00196">
    <property type="entry name" value="yjeF_cterm"/>
    <property type="match status" value="1"/>
</dbReference>
<dbReference type="HAMAP" id="MF_01965">
    <property type="entry name" value="NADHX_dehydratase"/>
    <property type="match status" value="1"/>
</dbReference>
<feature type="domain" description="YjeF N-terminal" evidence="21">
    <location>
        <begin position="18"/>
        <end position="219"/>
    </location>
</feature>
<comment type="similarity">
    <text evidence="18">Belongs to the NnrE/AIBP family.</text>
</comment>
<comment type="function">
    <text evidence="17">Catalyzes the dehydration of the S-form of NAD(P)HX at the expense of ADP, which is converted to AMP. Together with NAD(P)HX epimerase, which catalyzes the epimerization of the S- and R-forms, the enzyme allows the repair of both epimers of NAD(P)HX, a damaged form of NAD(P)H that is a result of enzymatic or heat-dependent hydration.</text>
</comment>
<keyword evidence="10 17" id="KW-0520">NAD</keyword>
<dbReference type="GO" id="GO:0052855">
    <property type="term" value="F:ADP-dependent NAD(P)H-hydrate dehydratase activity"/>
    <property type="evidence" value="ECO:0007669"/>
    <property type="project" value="UniProtKB-UniRule"/>
</dbReference>
<feature type="binding site" evidence="18">
    <location>
        <position position="67"/>
    </location>
    <ligand>
        <name>K(+)</name>
        <dbReference type="ChEBI" id="CHEBI:29103"/>
    </ligand>
</feature>
<dbReference type="GO" id="GO:0005524">
    <property type="term" value="F:ATP binding"/>
    <property type="evidence" value="ECO:0007669"/>
    <property type="project" value="UniProtKB-UniRule"/>
</dbReference>
<comment type="caution">
    <text evidence="18">Lacks conserved residue(s) required for the propagation of feature annotation.</text>
</comment>
<dbReference type="EC" id="4.2.1.136" evidence="19"/>
<dbReference type="SUPFAM" id="SSF64153">
    <property type="entry name" value="YjeF N-terminal domain-like"/>
    <property type="match status" value="1"/>
</dbReference>
<keyword evidence="6 17" id="KW-0547">Nucleotide-binding</keyword>
<evidence type="ECO:0000256" key="19">
    <source>
        <dbReference type="PIRNR" id="PIRNR017184"/>
    </source>
</evidence>
<dbReference type="EC" id="5.1.99.6" evidence="19"/>
<feature type="binding site" evidence="18">
    <location>
        <begin position="66"/>
        <end position="70"/>
    </location>
    <ligand>
        <name>(6S)-NADPHX</name>
        <dbReference type="ChEBI" id="CHEBI:64076"/>
    </ligand>
</feature>
<dbReference type="PANTHER" id="PTHR12592:SF0">
    <property type="entry name" value="ATP-DEPENDENT (S)-NAD(P)H-HYDRATE DEHYDRATASE"/>
    <property type="match status" value="1"/>
</dbReference>
<comment type="similarity">
    <text evidence="3 19">In the N-terminal section; belongs to the NnrE/AIBP family.</text>
</comment>
<evidence type="ECO:0000256" key="11">
    <source>
        <dbReference type="ARBA" id="ARBA00023235"/>
    </source>
</evidence>
<feature type="binding site" evidence="18">
    <location>
        <position position="162"/>
    </location>
    <ligand>
        <name>(6S)-NADPHX</name>
        <dbReference type="ChEBI" id="CHEBI:64076"/>
    </ligand>
</feature>
<evidence type="ECO:0000256" key="8">
    <source>
        <dbReference type="ARBA" id="ARBA00022857"/>
    </source>
</evidence>
<comment type="catalytic activity">
    <reaction evidence="16 17 19">
        <text>(6S)-NADPHX + ADP = AMP + phosphate + NADPH + H(+)</text>
        <dbReference type="Rhea" id="RHEA:32235"/>
        <dbReference type="ChEBI" id="CHEBI:15378"/>
        <dbReference type="ChEBI" id="CHEBI:43474"/>
        <dbReference type="ChEBI" id="CHEBI:57783"/>
        <dbReference type="ChEBI" id="CHEBI:64076"/>
        <dbReference type="ChEBI" id="CHEBI:456215"/>
        <dbReference type="ChEBI" id="CHEBI:456216"/>
        <dbReference type="EC" id="4.2.1.136"/>
    </reaction>
</comment>
<dbReference type="GO" id="GO:0046496">
    <property type="term" value="P:nicotinamide nucleotide metabolic process"/>
    <property type="evidence" value="ECO:0007669"/>
    <property type="project" value="UniProtKB-UniRule"/>
</dbReference>
<dbReference type="OrthoDB" id="9806925at2"/>
<protein>
    <recommendedName>
        <fullName evidence="19">Bifunctional NAD(P)H-hydrate repair enzyme</fullName>
    </recommendedName>
    <alternativeName>
        <fullName evidence="19">Nicotinamide nucleotide repair protein</fullName>
    </alternativeName>
    <domain>
        <recommendedName>
            <fullName evidence="19">ADP-dependent (S)-NAD(P)H-hydrate dehydratase</fullName>
            <ecNumber evidence="19">4.2.1.136</ecNumber>
        </recommendedName>
        <alternativeName>
            <fullName evidence="19">ADP-dependent NAD(P)HX dehydratase</fullName>
        </alternativeName>
    </domain>
    <domain>
        <recommendedName>
            <fullName evidence="19">NAD(P)H-hydrate epimerase</fullName>
            <ecNumber evidence="19">5.1.99.6</ecNumber>
        </recommendedName>
    </domain>
</protein>
<comment type="similarity">
    <text evidence="4 19">In the C-terminal section; belongs to the NnrD/CARKD family.</text>
</comment>
<dbReference type="PROSITE" id="PS01050">
    <property type="entry name" value="YJEF_C_2"/>
    <property type="match status" value="1"/>
</dbReference>
<evidence type="ECO:0000313" key="22">
    <source>
        <dbReference type="EMBL" id="TWI04740.1"/>
    </source>
</evidence>
<evidence type="ECO:0000256" key="4">
    <source>
        <dbReference type="ARBA" id="ARBA00009524"/>
    </source>
</evidence>
<comment type="function">
    <text evidence="14 19">Bifunctional enzyme that catalyzes the epimerization of the S- and R-forms of NAD(P)HX and the dehydration of the S-form of NAD(P)HX at the expense of ADP, which is converted to AMP. This allows the repair of both epimers of NAD(P)HX, a damaged form of NAD(P)H that is a result of enzymatic or heat-dependent hydration.</text>
</comment>
<dbReference type="InterPro" id="IPR036652">
    <property type="entry name" value="YjeF_N_dom_sf"/>
</dbReference>
<gene>
    <name evidence="17" type="primary">nnrD</name>
    <name evidence="18" type="synonym">nnrE</name>
    <name evidence="22" type="ORF">IP90_00875</name>
</gene>
<dbReference type="InterPro" id="IPR029056">
    <property type="entry name" value="Ribokinase-like"/>
</dbReference>
<comment type="subunit">
    <text evidence="17">Homotetramer.</text>
</comment>
<dbReference type="NCBIfam" id="TIGR00197">
    <property type="entry name" value="yjeF_nterm"/>
    <property type="match status" value="1"/>
</dbReference>
<evidence type="ECO:0000259" key="20">
    <source>
        <dbReference type="PROSITE" id="PS51383"/>
    </source>
</evidence>
<keyword evidence="5 18" id="KW-0479">Metal-binding</keyword>
<evidence type="ECO:0000256" key="15">
    <source>
        <dbReference type="ARBA" id="ARBA00048238"/>
    </source>
</evidence>
<comment type="catalytic activity">
    <reaction evidence="2 18 19">
        <text>(6R)-NADPHX = (6S)-NADPHX</text>
        <dbReference type="Rhea" id="RHEA:32227"/>
        <dbReference type="ChEBI" id="CHEBI:64076"/>
        <dbReference type="ChEBI" id="CHEBI:64077"/>
        <dbReference type="EC" id="5.1.99.6"/>
    </reaction>
</comment>
<feature type="binding site" evidence="17">
    <location>
        <position position="323"/>
    </location>
    <ligand>
        <name>(6S)-NADPHX</name>
        <dbReference type="ChEBI" id="CHEBI:64076"/>
    </ligand>
</feature>
<dbReference type="SUPFAM" id="SSF53613">
    <property type="entry name" value="Ribokinase-like"/>
    <property type="match status" value="1"/>
</dbReference>
<evidence type="ECO:0000256" key="3">
    <source>
        <dbReference type="ARBA" id="ARBA00006001"/>
    </source>
</evidence>
<organism evidence="22 23">
    <name type="scientific">Luteimonas cucumeris</name>
    <dbReference type="NCBI Taxonomy" id="985012"/>
    <lineage>
        <taxon>Bacteria</taxon>
        <taxon>Pseudomonadati</taxon>
        <taxon>Pseudomonadota</taxon>
        <taxon>Gammaproteobacteria</taxon>
        <taxon>Lysobacterales</taxon>
        <taxon>Lysobacteraceae</taxon>
        <taxon>Luteimonas</taxon>
    </lineage>
</organism>
<evidence type="ECO:0000256" key="5">
    <source>
        <dbReference type="ARBA" id="ARBA00022723"/>
    </source>
</evidence>
<comment type="caution">
    <text evidence="22">The sequence shown here is derived from an EMBL/GenBank/DDBJ whole genome shotgun (WGS) entry which is preliminary data.</text>
</comment>
<dbReference type="PROSITE" id="PS51383">
    <property type="entry name" value="YJEF_C_3"/>
    <property type="match status" value="1"/>
</dbReference>
<evidence type="ECO:0000256" key="10">
    <source>
        <dbReference type="ARBA" id="ARBA00023027"/>
    </source>
</evidence>
<evidence type="ECO:0000256" key="17">
    <source>
        <dbReference type="HAMAP-Rule" id="MF_01965"/>
    </source>
</evidence>
<dbReference type="PROSITE" id="PS51385">
    <property type="entry name" value="YJEF_N"/>
    <property type="match status" value="1"/>
</dbReference>
<keyword evidence="13" id="KW-0511">Multifunctional enzyme</keyword>
<dbReference type="Proteomes" id="UP000315167">
    <property type="component" value="Unassembled WGS sequence"/>
</dbReference>